<dbReference type="InterPro" id="IPR057567">
    <property type="entry name" value="TPR_TTI1_C"/>
</dbReference>
<evidence type="ECO:0000313" key="4">
    <source>
        <dbReference type="EMBL" id="CAD1469228.1"/>
    </source>
</evidence>
<dbReference type="Pfam" id="PF24181">
    <property type="entry name" value="TPR_TTI1_C"/>
    <property type="match status" value="1"/>
</dbReference>
<comment type="caution">
    <text evidence="4">The sequence shown here is derived from an EMBL/GenBank/DDBJ whole genome shotgun (WGS) entry which is preliminary data.</text>
</comment>
<dbReference type="AlphaFoldDB" id="A0A6V7GXX4"/>
<dbReference type="SUPFAM" id="SSF48371">
    <property type="entry name" value="ARM repeat"/>
    <property type="match status" value="2"/>
</dbReference>
<sequence length="1033" mass="119816">MERLQIQEAFTTLKPLCDALMKNPNVKTARDIVNVLPTISDKVIQDLFEYILFPFIVHLPNNTLSRNIKEELIKTTQTIICRTKISKAKYFNDLYSCLLIQIYDKTQQNMVITGHEELKTAVLLCIKTLINSCFTNVLELMYTKENASKIGQGILFSITIGRIEKSNLLRLEAVETVMALCQISDESDRFDSIWQDQVADIIMLFLPGIVSGLQEIAMGSETQGHKLTMIALRAWGRVISLVMKDKEEEDQIPSLSDLIKINNEKPIDPTDSVPNVKNRSELEKHLKSATRNKEWFNACAIKLNILVQQLHVLIRHSHYKVRKELVESIHLLLTSCPRNMKPNMILLVEYLMCLSEDEFPAVRDKAQEVLNTIIKNFIQDKNMRSLVELLEENFYDLLTKLPRIIRRSDDNDQLACLNQIAGYLKLLGEQRLPHVMMSAPHVHRLILALVYVSEIDYSNVSLLQAVNVKDLDDPAYSYESHLWRQFKFIQTNACEAKIIAICKCLGEFGDLRILVDIILDLMLNASQHRKELILLLNWIMCVPVKDLSILSIYKEVVEFYINPEFWYPPIEISKDTTLRVAQSNVVRCCLLLEGLGLIAQNLKRDYDRFLLNTLYLIIERAGSGHSLISFVGTQTLEQIAKSQEHDTVGDLLRANVDYFSYHVGMKLRKVEHNPNVLDVVEVVMKYSTMDVLPCLKEIVEDVLLQLNNSFQKRNSYVSFLKIFYTFIKCTKKWANSEHVPIVHEQSQNEFLRAESESSKIIQSLLDYYKAKRVDENINDMEQSCDIKEKEQEEKEKIEIEKNEYKKNSMEQEERQENIPLYIKLVEDVLKHCTHFLPSKETEISLIAMTTLQEGLEILTNWENQLLPIVHVLWHPLVDRFHDENVLIINRAWQLLNVVARVSKDFIRHRTLKQVLPPLSKFLRNSAGESYIKSSESIYKFTQTYKLQKELLCTLGQMTKNLHLHERETFNVLSIVEPYLDKYQHLVLQECCVQLYKDIADYNSDIVWVKCLSIFNSKVKKIVSDETFSITDLM</sequence>
<dbReference type="EMBL" id="CAJDYZ010001994">
    <property type="protein sequence ID" value="CAD1469228.1"/>
    <property type="molecule type" value="Genomic_DNA"/>
</dbReference>
<evidence type="ECO:0000259" key="2">
    <source>
        <dbReference type="Pfam" id="PF24173"/>
    </source>
</evidence>
<feature type="domain" description="TTI1 C-terminal TPR" evidence="3">
    <location>
        <begin position="723"/>
        <end position="1007"/>
    </location>
</feature>
<evidence type="ECO:0000313" key="5">
    <source>
        <dbReference type="Proteomes" id="UP000752696"/>
    </source>
</evidence>
<gene>
    <name evidence="4" type="ORF">MHI_LOCUS115709</name>
</gene>
<dbReference type="InterPro" id="IPR049362">
    <property type="entry name" value="TTI1_rpt"/>
</dbReference>
<dbReference type="Pfam" id="PF24173">
    <property type="entry name" value="TPR_TTI1_N"/>
    <property type="match status" value="1"/>
</dbReference>
<dbReference type="OrthoDB" id="49511at2759"/>
<keyword evidence="5" id="KW-1185">Reference proteome</keyword>
<dbReference type="Proteomes" id="UP000752696">
    <property type="component" value="Unassembled WGS sequence"/>
</dbReference>
<dbReference type="InterPro" id="IPR011989">
    <property type="entry name" value="ARM-like"/>
</dbReference>
<dbReference type="InterPro" id="IPR016024">
    <property type="entry name" value="ARM-type_fold"/>
</dbReference>
<evidence type="ECO:0000256" key="1">
    <source>
        <dbReference type="SAM" id="Coils"/>
    </source>
</evidence>
<evidence type="ECO:0000259" key="3">
    <source>
        <dbReference type="Pfam" id="PF24181"/>
    </source>
</evidence>
<dbReference type="InterPro" id="IPR052587">
    <property type="entry name" value="TELO2-interacting_protein_1"/>
</dbReference>
<dbReference type="GO" id="GO:0005737">
    <property type="term" value="C:cytoplasm"/>
    <property type="evidence" value="ECO:0007669"/>
    <property type="project" value="TreeGrafter"/>
</dbReference>
<keyword evidence="1" id="KW-0175">Coiled coil</keyword>
<dbReference type="PANTHER" id="PTHR18460">
    <property type="entry name" value="TEL2 INTERACTING PROTEIN 1 TTI1 FAMILY MEMBER"/>
    <property type="match status" value="1"/>
</dbReference>
<feature type="domain" description="TTI1 N-terminal TPR" evidence="2">
    <location>
        <begin position="10"/>
        <end position="358"/>
    </location>
</feature>
<reference evidence="4" key="1">
    <citation type="submission" date="2020-07" db="EMBL/GenBank/DDBJ databases">
        <authorList>
            <person name="Nazaruddin N."/>
        </authorList>
    </citation>
    <scope>NUCLEOTIDE SEQUENCE</scope>
</reference>
<dbReference type="PANTHER" id="PTHR18460:SF3">
    <property type="entry name" value="TELO2-INTERACTING PROTEIN 1 HOMOLOG"/>
    <property type="match status" value="1"/>
</dbReference>
<dbReference type="Pfam" id="PF24176">
    <property type="entry name" value="TPR_TTI1_2nd"/>
    <property type="match status" value="1"/>
</dbReference>
<name>A0A6V7GXX4_9HYME</name>
<dbReference type="Pfam" id="PF21547">
    <property type="entry name" value="TTI1"/>
    <property type="match status" value="1"/>
</dbReference>
<dbReference type="InterPro" id="IPR057566">
    <property type="entry name" value="TPR_TTI1_N"/>
</dbReference>
<dbReference type="Gene3D" id="1.25.10.10">
    <property type="entry name" value="Leucine-rich Repeat Variant"/>
    <property type="match status" value="1"/>
</dbReference>
<proteinExistence type="predicted"/>
<organism evidence="4 5">
    <name type="scientific">Heterotrigona itama</name>
    <dbReference type="NCBI Taxonomy" id="395501"/>
    <lineage>
        <taxon>Eukaryota</taxon>
        <taxon>Metazoa</taxon>
        <taxon>Ecdysozoa</taxon>
        <taxon>Arthropoda</taxon>
        <taxon>Hexapoda</taxon>
        <taxon>Insecta</taxon>
        <taxon>Pterygota</taxon>
        <taxon>Neoptera</taxon>
        <taxon>Endopterygota</taxon>
        <taxon>Hymenoptera</taxon>
        <taxon>Apocrita</taxon>
        <taxon>Aculeata</taxon>
        <taxon>Apoidea</taxon>
        <taxon>Anthophila</taxon>
        <taxon>Apidae</taxon>
        <taxon>Heterotrigona</taxon>
    </lineage>
</organism>
<evidence type="ECO:0008006" key="6">
    <source>
        <dbReference type="Google" id="ProtNLM"/>
    </source>
</evidence>
<feature type="non-terminal residue" evidence="4">
    <location>
        <position position="1033"/>
    </location>
</feature>
<accession>A0A6V7GXX4</accession>
<feature type="coiled-coil region" evidence="1">
    <location>
        <begin position="770"/>
        <end position="814"/>
    </location>
</feature>
<protein>
    <recommendedName>
        <fullName evidence="6">TELO2-interacting protein 1 homolog</fullName>
    </recommendedName>
</protein>